<keyword evidence="11" id="KW-1185">Reference proteome</keyword>
<evidence type="ECO:0000256" key="4">
    <source>
        <dbReference type="ARBA" id="ARBA00022801"/>
    </source>
</evidence>
<organism evidence="10 11">
    <name type="scientific">Mucuna pruriens</name>
    <name type="common">Velvet bean</name>
    <name type="synonym">Dolichos pruriens</name>
    <dbReference type="NCBI Taxonomy" id="157652"/>
    <lineage>
        <taxon>Eukaryota</taxon>
        <taxon>Viridiplantae</taxon>
        <taxon>Streptophyta</taxon>
        <taxon>Embryophyta</taxon>
        <taxon>Tracheophyta</taxon>
        <taxon>Spermatophyta</taxon>
        <taxon>Magnoliopsida</taxon>
        <taxon>eudicotyledons</taxon>
        <taxon>Gunneridae</taxon>
        <taxon>Pentapetalae</taxon>
        <taxon>rosids</taxon>
        <taxon>fabids</taxon>
        <taxon>Fabales</taxon>
        <taxon>Fabaceae</taxon>
        <taxon>Papilionoideae</taxon>
        <taxon>50 kb inversion clade</taxon>
        <taxon>NPAAA clade</taxon>
        <taxon>indigoferoid/millettioid clade</taxon>
        <taxon>Phaseoleae</taxon>
        <taxon>Mucuna</taxon>
    </lineage>
</organism>
<evidence type="ECO:0000256" key="5">
    <source>
        <dbReference type="ARBA" id="ARBA00022842"/>
    </source>
</evidence>
<keyword evidence="3" id="KW-0255">Endonuclease</keyword>
<dbReference type="EMBL" id="QJKJ01014368">
    <property type="protein sequence ID" value="RDX64464.1"/>
    <property type="molecule type" value="Genomic_DNA"/>
</dbReference>
<proteinExistence type="predicted"/>
<dbReference type="PANTHER" id="PTHR42648:SF11">
    <property type="entry name" value="TRANSPOSON TY4-P GAG-POL POLYPROTEIN"/>
    <property type="match status" value="1"/>
</dbReference>
<evidence type="ECO:0000313" key="10">
    <source>
        <dbReference type="EMBL" id="RDX64464.1"/>
    </source>
</evidence>
<keyword evidence="8" id="KW-0548">Nucleotidyltransferase</keyword>
<keyword evidence="6" id="KW-0229">DNA integration</keyword>
<evidence type="ECO:0000256" key="8">
    <source>
        <dbReference type="ARBA" id="ARBA00022932"/>
    </source>
</evidence>
<comment type="caution">
    <text evidence="10">The sequence shown here is derived from an EMBL/GenBank/DDBJ whole genome shotgun (WGS) entry which is preliminary data.</text>
</comment>
<evidence type="ECO:0000256" key="2">
    <source>
        <dbReference type="ARBA" id="ARBA00022723"/>
    </source>
</evidence>
<evidence type="ECO:0000256" key="1">
    <source>
        <dbReference type="ARBA" id="ARBA00022722"/>
    </source>
</evidence>
<dbReference type="GO" id="GO:0015074">
    <property type="term" value="P:DNA integration"/>
    <property type="evidence" value="ECO:0007669"/>
    <property type="project" value="UniProtKB-KW"/>
</dbReference>
<dbReference type="AlphaFoldDB" id="A0A371EES8"/>
<dbReference type="OrthoDB" id="7696201at2759"/>
<evidence type="ECO:0000256" key="6">
    <source>
        <dbReference type="ARBA" id="ARBA00022908"/>
    </source>
</evidence>
<dbReference type="GO" id="GO:0046872">
    <property type="term" value="F:metal ion binding"/>
    <property type="evidence" value="ECO:0007669"/>
    <property type="project" value="UniProtKB-KW"/>
</dbReference>
<dbReference type="PANTHER" id="PTHR42648">
    <property type="entry name" value="TRANSPOSASE, PUTATIVE-RELATED"/>
    <property type="match status" value="1"/>
</dbReference>
<evidence type="ECO:0008006" key="12">
    <source>
        <dbReference type="Google" id="ProtNLM"/>
    </source>
</evidence>
<dbReference type="GO" id="GO:0003887">
    <property type="term" value="F:DNA-directed DNA polymerase activity"/>
    <property type="evidence" value="ECO:0007669"/>
    <property type="project" value="UniProtKB-KW"/>
</dbReference>
<evidence type="ECO:0000256" key="3">
    <source>
        <dbReference type="ARBA" id="ARBA00022759"/>
    </source>
</evidence>
<keyword evidence="2" id="KW-0479">Metal-binding</keyword>
<accession>A0A371EES8</accession>
<dbReference type="GO" id="GO:0006310">
    <property type="term" value="P:DNA recombination"/>
    <property type="evidence" value="ECO:0007669"/>
    <property type="project" value="UniProtKB-KW"/>
</dbReference>
<evidence type="ECO:0000256" key="7">
    <source>
        <dbReference type="ARBA" id="ARBA00022918"/>
    </source>
</evidence>
<keyword evidence="9" id="KW-0233">DNA recombination</keyword>
<keyword evidence="5" id="KW-0460">Magnesium</keyword>
<dbReference type="GO" id="GO:0003964">
    <property type="term" value="F:RNA-directed DNA polymerase activity"/>
    <property type="evidence" value="ECO:0007669"/>
    <property type="project" value="UniProtKB-KW"/>
</dbReference>
<dbReference type="InterPro" id="IPR039537">
    <property type="entry name" value="Retrotran_Ty1/copia-like"/>
</dbReference>
<keyword evidence="1" id="KW-0540">Nuclease</keyword>
<dbReference type="GO" id="GO:0016787">
    <property type="term" value="F:hydrolase activity"/>
    <property type="evidence" value="ECO:0007669"/>
    <property type="project" value="UniProtKB-KW"/>
</dbReference>
<dbReference type="Proteomes" id="UP000257109">
    <property type="component" value="Unassembled WGS sequence"/>
</dbReference>
<reference evidence="10" key="1">
    <citation type="submission" date="2018-05" db="EMBL/GenBank/DDBJ databases">
        <title>Draft genome of Mucuna pruriens seed.</title>
        <authorList>
            <person name="Nnadi N.E."/>
            <person name="Vos R."/>
            <person name="Hasami M.H."/>
            <person name="Devisetty U.K."/>
            <person name="Aguiy J.C."/>
        </authorList>
    </citation>
    <scope>NUCLEOTIDE SEQUENCE [LARGE SCALE GENOMIC DNA]</scope>
    <source>
        <strain evidence="10">JCA_2017</strain>
    </source>
</reference>
<keyword evidence="7" id="KW-0695">RNA-directed DNA polymerase</keyword>
<name>A0A371EES8_MUCPR</name>
<evidence type="ECO:0000313" key="11">
    <source>
        <dbReference type="Proteomes" id="UP000257109"/>
    </source>
</evidence>
<gene>
    <name evidence="10" type="ORF">CR513_56983</name>
</gene>
<keyword evidence="8" id="KW-0808">Transferase</keyword>
<evidence type="ECO:0000256" key="9">
    <source>
        <dbReference type="ARBA" id="ARBA00023172"/>
    </source>
</evidence>
<keyword evidence="8" id="KW-0239">DNA-directed DNA polymerase</keyword>
<keyword evidence="4" id="KW-0378">Hydrolase</keyword>
<sequence>MVKRMSYINHPNQLYETCLIDKHARRSFFEELESRVKKPIQHVYTYDFIIKTFMYFLKQKSDVFVIFKNFKTLVEKESGYVIKALRSNKGDEFSKEFNKFCEKKKKICLT</sequence>
<feature type="non-terminal residue" evidence="10">
    <location>
        <position position="1"/>
    </location>
</feature>
<dbReference type="GO" id="GO:0004519">
    <property type="term" value="F:endonuclease activity"/>
    <property type="evidence" value="ECO:0007669"/>
    <property type="project" value="UniProtKB-KW"/>
</dbReference>
<protein>
    <recommendedName>
        <fullName evidence="12">Integrase catalytic domain-containing protein</fullName>
    </recommendedName>
</protein>